<evidence type="ECO:0000313" key="12">
    <source>
        <dbReference type="EMBL" id="MBN3313833.1"/>
    </source>
</evidence>
<evidence type="ECO:0000256" key="5">
    <source>
        <dbReference type="ARBA" id="ARBA00023040"/>
    </source>
</evidence>
<dbReference type="PRINTS" id="PR00237">
    <property type="entry name" value="GPCRRHODOPSN"/>
</dbReference>
<comment type="caution">
    <text evidence="12">The sequence shown here is derived from an EMBL/GenBank/DDBJ whole genome shotgun (WGS) entry which is preliminary data.</text>
</comment>
<feature type="non-terminal residue" evidence="12">
    <location>
        <position position="1"/>
    </location>
</feature>
<feature type="transmembrane region" description="Helical" evidence="10">
    <location>
        <begin position="146"/>
        <end position="166"/>
    </location>
</feature>
<feature type="region of interest" description="Disordered" evidence="9">
    <location>
        <begin position="229"/>
        <end position="265"/>
    </location>
</feature>
<keyword evidence="2" id="KW-1003">Cell membrane</keyword>
<evidence type="ECO:0000256" key="9">
    <source>
        <dbReference type="SAM" id="MobiDB-lite"/>
    </source>
</evidence>
<keyword evidence="3 10" id="KW-0812">Transmembrane</keyword>
<dbReference type="InterPro" id="IPR017452">
    <property type="entry name" value="GPCR_Rhodpsn_7TM"/>
</dbReference>
<dbReference type="CDD" id="cd00637">
    <property type="entry name" value="7tm_classA_rhodopsin-like"/>
    <property type="match status" value="1"/>
</dbReference>
<dbReference type="GO" id="GO:0004930">
    <property type="term" value="F:G protein-coupled receptor activity"/>
    <property type="evidence" value="ECO:0007669"/>
    <property type="project" value="UniProtKB-KW"/>
</dbReference>
<dbReference type="Pfam" id="PF00001">
    <property type="entry name" value="7tm_1"/>
    <property type="match status" value="1"/>
</dbReference>
<keyword evidence="8" id="KW-0807">Transducer</keyword>
<evidence type="ECO:0000256" key="1">
    <source>
        <dbReference type="ARBA" id="ARBA00004651"/>
    </source>
</evidence>
<evidence type="ECO:0000256" key="10">
    <source>
        <dbReference type="SAM" id="Phobius"/>
    </source>
</evidence>
<dbReference type="SUPFAM" id="SSF81321">
    <property type="entry name" value="Family A G protein-coupled receptor-like"/>
    <property type="match status" value="1"/>
</dbReference>
<dbReference type="EMBL" id="JAAWVO010013119">
    <property type="protein sequence ID" value="MBN3313833.1"/>
    <property type="molecule type" value="Genomic_DNA"/>
</dbReference>
<dbReference type="SMART" id="SM01381">
    <property type="entry name" value="7TM_GPCR_Srsx"/>
    <property type="match status" value="1"/>
</dbReference>
<evidence type="ECO:0000256" key="4">
    <source>
        <dbReference type="ARBA" id="ARBA00022989"/>
    </source>
</evidence>
<dbReference type="Gene3D" id="1.20.1070.10">
    <property type="entry name" value="Rhodopsin 7-helix transmembrane proteins"/>
    <property type="match status" value="1"/>
</dbReference>
<dbReference type="GO" id="GO:0005886">
    <property type="term" value="C:plasma membrane"/>
    <property type="evidence" value="ECO:0007669"/>
    <property type="project" value="UniProtKB-SubCell"/>
</dbReference>
<keyword evidence="4 10" id="KW-1133">Transmembrane helix</keyword>
<evidence type="ECO:0000313" key="13">
    <source>
        <dbReference type="Proteomes" id="UP000736164"/>
    </source>
</evidence>
<evidence type="ECO:0000256" key="7">
    <source>
        <dbReference type="ARBA" id="ARBA00023170"/>
    </source>
</evidence>
<evidence type="ECO:0000256" key="2">
    <source>
        <dbReference type="ARBA" id="ARBA00022475"/>
    </source>
</evidence>
<protein>
    <submittedName>
        <fullName evidence="12">5HT1A protein</fullName>
    </submittedName>
</protein>
<feature type="transmembrane region" description="Helical" evidence="10">
    <location>
        <begin position="189"/>
        <end position="216"/>
    </location>
</feature>
<feature type="non-terminal residue" evidence="12">
    <location>
        <position position="418"/>
    </location>
</feature>
<keyword evidence="5" id="KW-0297">G-protein coupled receptor</keyword>
<reference evidence="12" key="1">
    <citation type="journal article" date="2021" name="Cell">
        <title>Tracing the genetic footprints of vertebrate landing in non-teleost ray-finned fishes.</title>
        <authorList>
            <person name="Bi X."/>
            <person name="Wang K."/>
            <person name="Yang L."/>
            <person name="Pan H."/>
            <person name="Jiang H."/>
            <person name="Wei Q."/>
            <person name="Fang M."/>
            <person name="Yu H."/>
            <person name="Zhu C."/>
            <person name="Cai Y."/>
            <person name="He Y."/>
            <person name="Gan X."/>
            <person name="Zeng H."/>
            <person name="Yu D."/>
            <person name="Zhu Y."/>
            <person name="Jiang H."/>
            <person name="Qiu Q."/>
            <person name="Yang H."/>
            <person name="Zhang Y.E."/>
            <person name="Wang W."/>
            <person name="Zhu M."/>
            <person name="He S."/>
            <person name="Zhang G."/>
        </authorList>
    </citation>
    <scope>NUCLEOTIDE SEQUENCE</scope>
    <source>
        <strain evidence="12">Allg_001</strain>
    </source>
</reference>
<keyword evidence="13" id="KW-1185">Reference proteome</keyword>
<proteinExistence type="predicted"/>
<dbReference type="Proteomes" id="UP000736164">
    <property type="component" value="Unassembled WGS sequence"/>
</dbReference>
<evidence type="ECO:0000256" key="3">
    <source>
        <dbReference type="ARBA" id="ARBA00022692"/>
    </source>
</evidence>
<keyword evidence="7" id="KW-0675">Receptor</keyword>
<feature type="domain" description="G-protein coupled receptors family 1 profile" evidence="11">
    <location>
        <begin position="44"/>
        <end position="392"/>
    </location>
</feature>
<evidence type="ECO:0000256" key="6">
    <source>
        <dbReference type="ARBA" id="ARBA00023136"/>
    </source>
</evidence>
<name>A0A8J7T8D3_ATRSP</name>
<feature type="compositionally biased region" description="Basic and acidic residues" evidence="9">
    <location>
        <begin position="237"/>
        <end position="264"/>
    </location>
</feature>
<dbReference type="PROSITE" id="PS50262">
    <property type="entry name" value="G_PROTEIN_RECEP_F1_2"/>
    <property type="match status" value="1"/>
</dbReference>
<sequence length="418" mass="46338">MKVNATNERWEYVNSTKSQSSLNFAFAIANCAVLLFTCFAGVFGNVLVIWAVCRQRSLQTSNNALLVNLATSDLLRCVIDCPLLLAIILWGYNINDLGSVLCHTQAVSFSLSCCVQLLTLASISAERYQAIAHPFKTSQRKRRVKIWIPLTWTLAVLVSSLCITIAEDTPVYVKCRGIRMEVLTSFDTFGLYILVPIWFASLTVIIGFYGRIFIVVRAHTKKIFDKGTSSFPPPAKKGKDVTIDGKPLADKNNSEEKNKSKANNDTRWLGNRSVALPSISVIPEETVEELPTSHAVKTTPACLSSLPSSTGEYSQGNLFNRERAKAGKEGKLAKRSGYIVITFIAFWMPLIISVLMNPFTLHNPEAVQAILEVETFAVALACMTAAVNPITYAVVNPQFRSEFRQLKTKYKSKLFSKT</sequence>
<comment type="subcellular location">
    <subcellularLocation>
        <location evidence="1">Cell membrane</location>
        <topology evidence="1">Multi-pass membrane protein</topology>
    </subcellularLocation>
</comment>
<feature type="transmembrane region" description="Helical" evidence="10">
    <location>
        <begin position="376"/>
        <end position="395"/>
    </location>
</feature>
<feature type="transmembrane region" description="Helical" evidence="10">
    <location>
        <begin position="338"/>
        <end position="356"/>
    </location>
</feature>
<accession>A0A8J7T8D3</accession>
<keyword evidence="6 10" id="KW-0472">Membrane</keyword>
<evidence type="ECO:0000256" key="8">
    <source>
        <dbReference type="ARBA" id="ARBA00023224"/>
    </source>
</evidence>
<dbReference type="AlphaFoldDB" id="A0A8J7T8D3"/>
<dbReference type="GO" id="GO:0071875">
    <property type="term" value="P:adrenergic receptor signaling pathway"/>
    <property type="evidence" value="ECO:0007669"/>
    <property type="project" value="UniProtKB-ARBA"/>
</dbReference>
<evidence type="ECO:0000259" key="11">
    <source>
        <dbReference type="PROSITE" id="PS50262"/>
    </source>
</evidence>
<organism evidence="12 13">
    <name type="scientific">Atractosteus spatula</name>
    <name type="common">Alligator gar</name>
    <name type="synonym">Lepisosteus spatula</name>
    <dbReference type="NCBI Taxonomy" id="7917"/>
    <lineage>
        <taxon>Eukaryota</taxon>
        <taxon>Metazoa</taxon>
        <taxon>Chordata</taxon>
        <taxon>Craniata</taxon>
        <taxon>Vertebrata</taxon>
        <taxon>Euteleostomi</taxon>
        <taxon>Actinopterygii</taxon>
        <taxon>Neopterygii</taxon>
        <taxon>Holostei</taxon>
        <taxon>Semionotiformes</taxon>
        <taxon>Lepisosteidae</taxon>
        <taxon>Atractosteus</taxon>
    </lineage>
</organism>
<feature type="transmembrane region" description="Helical" evidence="10">
    <location>
        <begin position="24"/>
        <end position="53"/>
    </location>
</feature>
<gene>
    <name evidence="12" type="primary">Htr1a</name>
    <name evidence="12" type="ORF">GTO95_0001950</name>
</gene>
<dbReference type="PANTHER" id="PTHR24248">
    <property type="entry name" value="ADRENERGIC RECEPTOR-RELATED G-PROTEIN COUPLED RECEPTOR"/>
    <property type="match status" value="1"/>
</dbReference>
<dbReference type="InterPro" id="IPR000276">
    <property type="entry name" value="GPCR_Rhodpsn"/>
</dbReference>